<organism evidence="6 7">
    <name type="scientific">Pedobacter agri</name>
    <dbReference type="NCBI Taxonomy" id="454586"/>
    <lineage>
        <taxon>Bacteria</taxon>
        <taxon>Pseudomonadati</taxon>
        <taxon>Bacteroidota</taxon>
        <taxon>Sphingobacteriia</taxon>
        <taxon>Sphingobacteriales</taxon>
        <taxon>Sphingobacteriaceae</taxon>
        <taxon>Pedobacter</taxon>
    </lineage>
</organism>
<keyword evidence="2" id="KW-0812">Transmembrane</keyword>
<comment type="caution">
    <text evidence="6">The sequence shown here is derived from an EMBL/GenBank/DDBJ whole genome shotgun (WGS) entry which is preliminary data.</text>
</comment>
<sequence length="144" mass="16251">MRFNRKKILDFFRKSENRAALILDDKSKASSTIKDALGKAITNKGELEGVWAKMLLLFGVAKDYVNGEYTEIPKRSIVAILGGLIYFLSPLDIVPDFVPLLGFIDDIFVLNLVYKQVLKDLEEYKVWKDAQIKIIGNINDPAAT</sequence>
<evidence type="ECO:0000256" key="4">
    <source>
        <dbReference type="ARBA" id="ARBA00023136"/>
    </source>
</evidence>
<dbReference type="GO" id="GO:0012505">
    <property type="term" value="C:endomembrane system"/>
    <property type="evidence" value="ECO:0007669"/>
    <property type="project" value="UniProtKB-SubCell"/>
</dbReference>
<feature type="domain" description="DUF1232" evidence="5">
    <location>
        <begin position="77"/>
        <end position="110"/>
    </location>
</feature>
<keyword evidence="4" id="KW-0472">Membrane</keyword>
<dbReference type="Pfam" id="PF06803">
    <property type="entry name" value="DUF1232"/>
    <property type="match status" value="1"/>
</dbReference>
<protein>
    <submittedName>
        <fullName evidence="6">YkvA family protein</fullName>
    </submittedName>
</protein>
<dbReference type="EMBL" id="JAPJUH010000006">
    <property type="protein sequence ID" value="MCX3266931.1"/>
    <property type="molecule type" value="Genomic_DNA"/>
</dbReference>
<evidence type="ECO:0000256" key="1">
    <source>
        <dbReference type="ARBA" id="ARBA00004127"/>
    </source>
</evidence>
<comment type="subcellular location">
    <subcellularLocation>
        <location evidence="1">Endomembrane system</location>
        <topology evidence="1">Multi-pass membrane protein</topology>
    </subcellularLocation>
</comment>
<accession>A0A9X3DIV2</accession>
<evidence type="ECO:0000256" key="2">
    <source>
        <dbReference type="ARBA" id="ARBA00022692"/>
    </source>
</evidence>
<gene>
    <name evidence="6" type="ORF">OQZ29_19380</name>
</gene>
<evidence type="ECO:0000256" key="3">
    <source>
        <dbReference type="ARBA" id="ARBA00022989"/>
    </source>
</evidence>
<evidence type="ECO:0000313" key="7">
    <source>
        <dbReference type="Proteomes" id="UP001142592"/>
    </source>
</evidence>
<reference evidence="6" key="1">
    <citation type="submission" date="2022-11" db="EMBL/GenBank/DDBJ databases">
        <authorList>
            <person name="Graham C."/>
            <person name="Newman J.D."/>
        </authorList>
    </citation>
    <scope>NUCLEOTIDE SEQUENCE</scope>
    <source>
        <strain evidence="6">DSM 19486</strain>
    </source>
</reference>
<proteinExistence type="predicted"/>
<keyword evidence="7" id="KW-1185">Reference proteome</keyword>
<dbReference type="AlphaFoldDB" id="A0A9X3DIV2"/>
<evidence type="ECO:0000313" key="6">
    <source>
        <dbReference type="EMBL" id="MCX3266931.1"/>
    </source>
</evidence>
<keyword evidence="3" id="KW-1133">Transmembrane helix</keyword>
<dbReference type="Proteomes" id="UP001142592">
    <property type="component" value="Unassembled WGS sequence"/>
</dbReference>
<name>A0A9X3DIV2_9SPHI</name>
<evidence type="ECO:0000259" key="5">
    <source>
        <dbReference type="Pfam" id="PF06803"/>
    </source>
</evidence>
<dbReference type="RefSeq" id="WP_010602779.1">
    <property type="nucleotide sequence ID" value="NZ_JAPJUH010000006.1"/>
</dbReference>
<dbReference type="InterPro" id="IPR010652">
    <property type="entry name" value="DUF1232"/>
</dbReference>